<evidence type="ECO:0000313" key="4">
    <source>
        <dbReference type="EMBL" id="RPD89595.1"/>
    </source>
</evidence>
<dbReference type="PANTHER" id="PTHR30093:SF47">
    <property type="entry name" value="TYPE IV PILUS NON-CORE MINOR PILIN PILE"/>
    <property type="match status" value="1"/>
</dbReference>
<reference evidence="4 5" key="1">
    <citation type="submission" date="2018-11" db="EMBL/GenBank/DDBJ databases">
        <title>Neisseria weixii sp. nov. isolated from the rectal contents of plateau pika (Ochotona cruzoniae).</title>
        <authorList>
            <person name="Zhang G."/>
        </authorList>
    </citation>
    <scope>NUCLEOTIDE SEQUENCE [LARGE SCALE GENOMIC DNA]</scope>
    <source>
        <strain evidence="4 5">10009</strain>
    </source>
</reference>
<dbReference type="InterPro" id="IPR045584">
    <property type="entry name" value="Pilin-like"/>
</dbReference>
<keyword evidence="3" id="KW-1133">Transmembrane helix</keyword>
<dbReference type="PANTHER" id="PTHR30093">
    <property type="entry name" value="GENERAL SECRETION PATHWAY PROTEIN G"/>
    <property type="match status" value="1"/>
</dbReference>
<dbReference type="GO" id="GO:0015627">
    <property type="term" value="C:type II protein secretion system complex"/>
    <property type="evidence" value="ECO:0007669"/>
    <property type="project" value="InterPro"/>
</dbReference>
<proteinExistence type="predicted"/>
<evidence type="ECO:0000256" key="2">
    <source>
        <dbReference type="ARBA" id="ARBA00022481"/>
    </source>
</evidence>
<sequence>MNNMRNNQGFTLIELMIAVAIIGILATIALPSYNRYIERGYLTQAHTDLIGVNNQIKTKLVKNPSLDLSAELAAFKDDPKSYGVDDELVKRYEFDGSLEDKGKSRRYNLSASPTYSGYTLSVRMDSLGNAEKCKQPDFSDCEAISNKK</sequence>
<keyword evidence="5" id="KW-1185">Reference proteome</keyword>
<keyword evidence="3" id="KW-0472">Membrane</keyword>
<dbReference type="Proteomes" id="UP000272412">
    <property type="component" value="Unassembled WGS sequence"/>
</dbReference>
<keyword evidence="3" id="KW-0812">Transmembrane</keyword>
<dbReference type="GO" id="GO:0015628">
    <property type="term" value="P:protein secretion by the type II secretion system"/>
    <property type="evidence" value="ECO:0007669"/>
    <property type="project" value="InterPro"/>
</dbReference>
<dbReference type="AlphaFoldDB" id="A0A3N4N2P8"/>
<evidence type="ECO:0000313" key="5">
    <source>
        <dbReference type="Proteomes" id="UP000272412"/>
    </source>
</evidence>
<feature type="transmembrane region" description="Helical" evidence="3">
    <location>
        <begin position="12"/>
        <end position="33"/>
    </location>
</feature>
<organism evidence="4 5">
    <name type="scientific">Neisseria weixii</name>
    <dbReference type="NCBI Taxonomy" id="1853276"/>
    <lineage>
        <taxon>Bacteria</taxon>
        <taxon>Pseudomonadati</taxon>
        <taxon>Pseudomonadota</taxon>
        <taxon>Betaproteobacteria</taxon>
        <taxon>Neisseriales</taxon>
        <taxon>Neisseriaceae</taxon>
        <taxon>Neisseria</taxon>
    </lineage>
</organism>
<evidence type="ECO:0000256" key="3">
    <source>
        <dbReference type="SAM" id="Phobius"/>
    </source>
</evidence>
<dbReference type="NCBIfam" id="TIGR02532">
    <property type="entry name" value="IV_pilin_GFxxxE"/>
    <property type="match status" value="1"/>
</dbReference>
<dbReference type="InterPro" id="IPR038415">
    <property type="entry name" value="Pilin_PilX-like_sf"/>
</dbReference>
<dbReference type="Gene3D" id="3.30.540.20">
    <property type="match status" value="1"/>
</dbReference>
<dbReference type="Pfam" id="PF07963">
    <property type="entry name" value="N_methyl"/>
    <property type="match status" value="1"/>
</dbReference>
<dbReference type="InterPro" id="IPR012902">
    <property type="entry name" value="N_methyl_site"/>
</dbReference>
<dbReference type="PRINTS" id="PR00813">
    <property type="entry name" value="BCTERIALGSPG"/>
</dbReference>
<name>A0A3N4N2P8_9NEIS</name>
<dbReference type="InterPro" id="IPR025922">
    <property type="entry name" value="Pilin_PilX-like"/>
</dbReference>
<dbReference type="Pfam" id="PF11530">
    <property type="entry name" value="Pilin_PilX"/>
    <property type="match status" value="1"/>
</dbReference>
<dbReference type="InterPro" id="IPR000983">
    <property type="entry name" value="Bac_GSPG_pilin"/>
</dbReference>
<dbReference type="EMBL" id="RPFL01000006">
    <property type="protein sequence ID" value="RPD89595.1"/>
    <property type="molecule type" value="Genomic_DNA"/>
</dbReference>
<evidence type="ECO:0000256" key="1">
    <source>
        <dbReference type="ARBA" id="ARBA00011156"/>
    </source>
</evidence>
<dbReference type="SUPFAM" id="SSF54523">
    <property type="entry name" value="Pili subunits"/>
    <property type="match status" value="1"/>
</dbReference>
<accession>A0A3N4N2P8</accession>
<keyword evidence="2" id="KW-0488">Methylation</keyword>
<protein>
    <submittedName>
        <fullName evidence="4">Prepilin-type N-terminal cleavage/methylation domain-containing protein</fullName>
    </submittedName>
</protein>
<dbReference type="KEGG" id="nwx:CGZ65_04530"/>
<gene>
    <name evidence="4" type="ORF">EGK74_03480</name>
</gene>
<dbReference type="PROSITE" id="PS00409">
    <property type="entry name" value="PROKAR_NTER_METHYL"/>
    <property type="match status" value="1"/>
</dbReference>
<comment type="subunit">
    <text evidence="1">The pili are polar flexible filaments of about 5.4 nanometers diameter and 2.5 micrometers average length; they consist of only a single polypeptide chain arranged in a helical configuration of five subunits per turn in the assembled pilus.</text>
</comment>
<comment type="caution">
    <text evidence="4">The sequence shown here is derived from an EMBL/GenBank/DDBJ whole genome shotgun (WGS) entry which is preliminary data.</text>
</comment>